<evidence type="ECO:0000256" key="7">
    <source>
        <dbReference type="ARBA" id="ARBA00023125"/>
    </source>
</evidence>
<dbReference type="HAMAP" id="MF_01470">
    <property type="entry name" value="Cas1"/>
    <property type="match status" value="1"/>
</dbReference>
<keyword evidence="5 10" id="KW-0460">Magnesium</keyword>
<evidence type="ECO:0000256" key="1">
    <source>
        <dbReference type="ARBA" id="ARBA00022722"/>
    </source>
</evidence>
<keyword evidence="1 10" id="KW-0540">Nuclease</keyword>
<feature type="binding site" evidence="10">
    <location>
        <position position="224"/>
    </location>
    <ligand>
        <name>Mn(2+)</name>
        <dbReference type="ChEBI" id="CHEBI:29035"/>
    </ligand>
</feature>
<keyword evidence="13" id="KW-1185">Reference proteome</keyword>
<dbReference type="AlphaFoldDB" id="A0A7T3RD96"/>
<evidence type="ECO:0000256" key="10">
    <source>
        <dbReference type="HAMAP-Rule" id="MF_01470"/>
    </source>
</evidence>
<dbReference type="GO" id="GO:0043571">
    <property type="term" value="P:maintenance of CRISPR repeat elements"/>
    <property type="evidence" value="ECO:0007669"/>
    <property type="project" value="UniProtKB-UniRule"/>
</dbReference>
<dbReference type="InterPro" id="IPR042206">
    <property type="entry name" value="CRISPR-assoc_Cas1_C"/>
</dbReference>
<comment type="similarity">
    <text evidence="10">Belongs to the CRISPR-associated endonuclease Cas1 family.</text>
</comment>
<feature type="transmembrane region" description="Helical" evidence="11">
    <location>
        <begin position="45"/>
        <end position="64"/>
    </location>
</feature>
<evidence type="ECO:0000256" key="6">
    <source>
        <dbReference type="ARBA" id="ARBA00023118"/>
    </source>
</evidence>
<evidence type="ECO:0000256" key="9">
    <source>
        <dbReference type="ARBA" id="ARBA00038592"/>
    </source>
</evidence>
<evidence type="ECO:0000256" key="3">
    <source>
        <dbReference type="ARBA" id="ARBA00022759"/>
    </source>
</evidence>
<keyword evidence="4 10" id="KW-0378">Hydrolase</keyword>
<organism evidence="12 13">
    <name type="scientific">Treponema peruense</name>
    <dbReference type="NCBI Taxonomy" id="2787628"/>
    <lineage>
        <taxon>Bacteria</taxon>
        <taxon>Pseudomonadati</taxon>
        <taxon>Spirochaetota</taxon>
        <taxon>Spirochaetia</taxon>
        <taxon>Spirochaetales</taxon>
        <taxon>Treponemataceae</taxon>
        <taxon>Treponema</taxon>
    </lineage>
</organism>
<evidence type="ECO:0000256" key="8">
    <source>
        <dbReference type="ARBA" id="ARBA00023211"/>
    </source>
</evidence>
<keyword evidence="11" id="KW-1133">Transmembrane helix</keyword>
<dbReference type="PANTHER" id="PTHR34353">
    <property type="entry name" value="CRISPR-ASSOCIATED ENDONUCLEASE CAS1 1"/>
    <property type="match status" value="1"/>
</dbReference>
<evidence type="ECO:0000313" key="13">
    <source>
        <dbReference type="Proteomes" id="UP000595224"/>
    </source>
</evidence>
<keyword evidence="11" id="KW-0812">Transmembrane</keyword>
<dbReference type="Pfam" id="PF01867">
    <property type="entry name" value="Cas_Cas1"/>
    <property type="match status" value="1"/>
</dbReference>
<feature type="binding site" evidence="10">
    <location>
        <position position="239"/>
    </location>
    <ligand>
        <name>Mn(2+)</name>
        <dbReference type="ChEBI" id="CHEBI:29035"/>
    </ligand>
</feature>
<dbReference type="GO" id="GO:0004520">
    <property type="term" value="F:DNA endonuclease activity"/>
    <property type="evidence" value="ECO:0007669"/>
    <property type="project" value="InterPro"/>
</dbReference>
<dbReference type="GO" id="GO:0046872">
    <property type="term" value="F:metal ion binding"/>
    <property type="evidence" value="ECO:0007669"/>
    <property type="project" value="UniProtKB-UniRule"/>
</dbReference>
<accession>A0A7T3RD96</accession>
<dbReference type="Proteomes" id="UP000595224">
    <property type="component" value="Chromosome"/>
</dbReference>
<evidence type="ECO:0000256" key="2">
    <source>
        <dbReference type="ARBA" id="ARBA00022723"/>
    </source>
</evidence>
<comment type="function">
    <text evidence="10">CRISPR (clustered regularly interspaced short palindromic repeat), is an adaptive immune system that provides protection against mobile genetic elements (viruses, transposable elements and conjugative plasmids). CRISPR clusters contain spacers, sequences complementary to antecedent mobile elements, and target invading nucleic acids. CRISPR clusters are transcribed and processed into CRISPR RNA (crRNA). Acts as a dsDNA endonuclease. Involved in the integration of spacer DNA into the CRISPR cassette.</text>
</comment>
<keyword evidence="11" id="KW-0472">Membrane</keyword>
<keyword evidence="8 10" id="KW-0464">Manganese</keyword>
<dbReference type="GO" id="GO:0016787">
    <property type="term" value="F:hydrolase activity"/>
    <property type="evidence" value="ECO:0007669"/>
    <property type="project" value="UniProtKB-KW"/>
</dbReference>
<gene>
    <name evidence="10 12" type="primary">cas1</name>
    <name evidence="12" type="ORF">IWA51_12175</name>
</gene>
<proteinExistence type="inferred from homology"/>
<keyword evidence="2 10" id="KW-0479">Metal-binding</keyword>
<evidence type="ECO:0000256" key="5">
    <source>
        <dbReference type="ARBA" id="ARBA00022842"/>
    </source>
</evidence>
<evidence type="ECO:0000256" key="4">
    <source>
        <dbReference type="ARBA" id="ARBA00022801"/>
    </source>
</evidence>
<dbReference type="EMBL" id="CP064936">
    <property type="protein sequence ID" value="QQA00989.1"/>
    <property type="molecule type" value="Genomic_DNA"/>
</dbReference>
<dbReference type="GO" id="GO:0051607">
    <property type="term" value="P:defense response to virus"/>
    <property type="evidence" value="ECO:0007669"/>
    <property type="project" value="UniProtKB-UniRule"/>
</dbReference>
<feature type="binding site" evidence="10">
    <location>
        <position position="163"/>
    </location>
    <ligand>
        <name>Mn(2+)</name>
        <dbReference type="ChEBI" id="CHEBI:29035"/>
    </ligand>
</feature>
<dbReference type="GO" id="GO:0003677">
    <property type="term" value="F:DNA binding"/>
    <property type="evidence" value="ECO:0007669"/>
    <property type="project" value="UniProtKB-KW"/>
</dbReference>
<keyword evidence="3 10" id="KW-0255">Endonuclease</keyword>
<dbReference type="InterPro" id="IPR002729">
    <property type="entry name" value="CRISPR-assoc_Cas1"/>
</dbReference>
<dbReference type="InterPro" id="IPR050646">
    <property type="entry name" value="Cas1"/>
</dbReference>
<evidence type="ECO:0000256" key="11">
    <source>
        <dbReference type="SAM" id="Phobius"/>
    </source>
</evidence>
<comment type="cofactor">
    <cofactor evidence="10">
        <name>Mg(2+)</name>
        <dbReference type="ChEBI" id="CHEBI:18420"/>
    </cofactor>
    <cofactor evidence="10">
        <name>Mn(2+)</name>
        <dbReference type="ChEBI" id="CHEBI:29035"/>
    </cofactor>
</comment>
<sequence length="333" mass="38812">MISTKDFEHKQILFVLLEEGEKVSFKNDNIIILNKEGKIKHQSTCYLLFALFVSGHICVTSGLLERAKKFCFSIIFMSYTLRPYAMLPARAEGNVILRRKQYEYQSFELGAHIISNKIHNQNAVLKKIREKSSELKKVIATLEVNEKKVLLPDLKLEEIMGLEGTSARIYFGQLFKDYDWKARRPRVKQDMINCLLDIGYSLLFNLIDGLLEMYGFDTYVGILHREFFNRKSLVCDMVEPFRAIIDNALIKALNLGQCNEKDFFKSQNQWMIGGKKAAPYITIFIHALLERKNEIFLYIQTYYRSFMRNKPVEEYPVFLFEGKKVVSFPSVAN</sequence>
<dbReference type="RefSeq" id="WP_198442599.1">
    <property type="nucleotide sequence ID" value="NZ_CBCSHE010000005.1"/>
</dbReference>
<dbReference type="EC" id="3.1.-.-" evidence="10"/>
<comment type="subunit">
    <text evidence="9 10">Homodimer, forms a heterotetramer with a Cas2 homodimer.</text>
</comment>
<dbReference type="PANTHER" id="PTHR34353:SF2">
    <property type="entry name" value="CRISPR-ASSOCIATED ENDONUCLEASE CAS1 1"/>
    <property type="match status" value="1"/>
</dbReference>
<name>A0A7T3RD96_9SPIR</name>
<reference evidence="12 13" key="1">
    <citation type="submission" date="2020-11" db="EMBL/GenBank/DDBJ databases">
        <title>Treponema Peruensis nv. sp., first commensal Treponema isolated from human feces.</title>
        <authorList>
            <person name="Belkhou C."/>
            <person name="Raes J."/>
        </authorList>
    </citation>
    <scope>NUCLEOTIDE SEQUENCE [LARGE SCALE GENOMIC DNA]</scope>
    <source>
        <strain evidence="12 13">RCC2812</strain>
    </source>
</reference>
<dbReference type="InterPro" id="IPR027617">
    <property type="entry name" value="Cas1_PREFRAN"/>
</dbReference>
<keyword evidence="7 10" id="KW-0238">DNA-binding</keyword>
<dbReference type="CDD" id="cd09634">
    <property type="entry name" value="Cas1_I-II-III"/>
    <property type="match status" value="1"/>
</dbReference>
<dbReference type="Gene3D" id="1.20.120.920">
    <property type="entry name" value="CRISPR-associated endonuclease Cas1, C-terminal domain"/>
    <property type="match status" value="1"/>
</dbReference>
<protein>
    <recommendedName>
        <fullName evidence="10">CRISPR-associated endonuclease Cas1</fullName>
        <ecNumber evidence="10">3.1.-.-</ecNumber>
    </recommendedName>
</protein>
<dbReference type="NCBIfam" id="TIGR00287">
    <property type="entry name" value="cas1"/>
    <property type="match status" value="1"/>
</dbReference>
<evidence type="ECO:0000313" key="12">
    <source>
        <dbReference type="EMBL" id="QQA00989.1"/>
    </source>
</evidence>
<dbReference type="NCBIfam" id="TIGR04329">
    <property type="entry name" value="cas1_PREFRAN"/>
    <property type="match status" value="1"/>
</dbReference>
<dbReference type="KEGG" id="tper:IWA51_12175"/>
<keyword evidence="6 10" id="KW-0051">Antiviral defense</keyword>